<evidence type="ECO:0000256" key="4">
    <source>
        <dbReference type="PROSITE-ProRule" id="PRU00433"/>
    </source>
</evidence>
<keyword evidence="5" id="KW-1133">Transmembrane helix</keyword>
<keyword evidence="5" id="KW-0812">Transmembrane</keyword>
<evidence type="ECO:0000256" key="3">
    <source>
        <dbReference type="ARBA" id="ARBA00023004"/>
    </source>
</evidence>
<keyword evidence="5" id="KW-0472">Membrane</keyword>
<protein>
    <submittedName>
        <fullName evidence="7">C-type cytochrome</fullName>
    </submittedName>
</protein>
<keyword evidence="8" id="KW-1185">Reference proteome</keyword>
<dbReference type="Pfam" id="PF13442">
    <property type="entry name" value="Cytochrome_CBB3"/>
    <property type="match status" value="1"/>
</dbReference>
<dbReference type="InterPro" id="IPR009056">
    <property type="entry name" value="Cyt_c-like_dom"/>
</dbReference>
<dbReference type="Gene3D" id="6.10.280.130">
    <property type="match status" value="1"/>
</dbReference>
<dbReference type="InterPro" id="IPR050597">
    <property type="entry name" value="Cytochrome_c_Oxidase_Subunit"/>
</dbReference>
<feature type="domain" description="Cytochrome c" evidence="6">
    <location>
        <begin position="105"/>
        <end position="184"/>
    </location>
</feature>
<evidence type="ECO:0000313" key="8">
    <source>
        <dbReference type="Proteomes" id="UP001243717"/>
    </source>
</evidence>
<keyword evidence="1 4" id="KW-0349">Heme</keyword>
<dbReference type="RefSeq" id="WP_308983985.1">
    <property type="nucleotide sequence ID" value="NZ_JARXIC010000004.1"/>
</dbReference>
<comment type="caution">
    <text evidence="7">The sequence shown here is derived from an EMBL/GenBank/DDBJ whole genome shotgun (WGS) entry which is preliminary data.</text>
</comment>
<dbReference type="PANTHER" id="PTHR33751">
    <property type="entry name" value="CBB3-TYPE CYTOCHROME C OXIDASE SUBUNIT FIXP"/>
    <property type="match status" value="1"/>
</dbReference>
<dbReference type="Gene3D" id="1.10.760.10">
    <property type="entry name" value="Cytochrome c-like domain"/>
    <property type="match status" value="1"/>
</dbReference>
<sequence length="189" mass="21075">MSTDDHKDSHLVKQEDLPEGVILRDHVVDGIQEYDQRLPFWWLCILFGVIAFSIVYWLVLDDRSFNGSAHQELEAQLQAVAAKRLANSIDVTNDDLFFEMAGTAQFVSAGENTFMTNCVACHGKELQGGIGFNLVDEEWVHGSKPSEIYNTIAHGVPEKGMQAWESQLGQKRIAEVVAFVLSKNPGLKP</sequence>
<dbReference type="InterPro" id="IPR036909">
    <property type="entry name" value="Cyt_c-like_dom_sf"/>
</dbReference>
<proteinExistence type="predicted"/>
<evidence type="ECO:0000256" key="5">
    <source>
        <dbReference type="SAM" id="Phobius"/>
    </source>
</evidence>
<evidence type="ECO:0000256" key="1">
    <source>
        <dbReference type="ARBA" id="ARBA00022617"/>
    </source>
</evidence>
<dbReference type="InterPro" id="IPR038414">
    <property type="entry name" value="CcoP_N_sf"/>
</dbReference>
<keyword evidence="3 4" id="KW-0408">Iron</keyword>
<dbReference type="Pfam" id="PF14715">
    <property type="entry name" value="FixP_N"/>
    <property type="match status" value="1"/>
</dbReference>
<accession>A0ABU1AFA5</accession>
<keyword evidence="2 4" id="KW-0479">Metal-binding</keyword>
<evidence type="ECO:0000259" key="6">
    <source>
        <dbReference type="PROSITE" id="PS51007"/>
    </source>
</evidence>
<evidence type="ECO:0000313" key="7">
    <source>
        <dbReference type="EMBL" id="MDQ8193494.1"/>
    </source>
</evidence>
<dbReference type="InterPro" id="IPR032858">
    <property type="entry name" value="CcoP_N"/>
</dbReference>
<dbReference type="SUPFAM" id="SSF46626">
    <property type="entry name" value="Cytochrome c"/>
    <property type="match status" value="1"/>
</dbReference>
<dbReference type="Proteomes" id="UP001243717">
    <property type="component" value="Unassembled WGS sequence"/>
</dbReference>
<dbReference type="PANTHER" id="PTHR33751:SF1">
    <property type="entry name" value="CBB3-TYPE CYTOCHROME C OXIDASE SUBUNIT FIXP"/>
    <property type="match status" value="1"/>
</dbReference>
<dbReference type="EMBL" id="JARXIC010000004">
    <property type="protein sequence ID" value="MDQ8193494.1"/>
    <property type="molecule type" value="Genomic_DNA"/>
</dbReference>
<gene>
    <name evidence="7" type="ORF">QEH59_03600</name>
</gene>
<evidence type="ECO:0000256" key="2">
    <source>
        <dbReference type="ARBA" id="ARBA00022723"/>
    </source>
</evidence>
<reference evidence="7 8" key="1">
    <citation type="submission" date="2023-04" db="EMBL/GenBank/DDBJ databases">
        <title>A novel bacteria isolated from coastal sediment.</title>
        <authorList>
            <person name="Liu X.-J."/>
            <person name="Du Z.-J."/>
        </authorList>
    </citation>
    <scope>NUCLEOTIDE SEQUENCE [LARGE SCALE GENOMIC DNA]</scope>
    <source>
        <strain evidence="7 8">SDUM461004</strain>
    </source>
</reference>
<organism evidence="7 8">
    <name type="scientific">Thalassobacterium sedimentorum</name>
    <dbReference type="NCBI Taxonomy" id="3041258"/>
    <lineage>
        <taxon>Bacteria</taxon>
        <taxon>Pseudomonadati</taxon>
        <taxon>Verrucomicrobiota</taxon>
        <taxon>Opitutia</taxon>
        <taxon>Puniceicoccales</taxon>
        <taxon>Coraliomargaritaceae</taxon>
        <taxon>Thalassobacterium</taxon>
    </lineage>
</organism>
<feature type="transmembrane region" description="Helical" evidence="5">
    <location>
        <begin position="40"/>
        <end position="60"/>
    </location>
</feature>
<name>A0ABU1AFA5_9BACT</name>
<dbReference type="PROSITE" id="PS51007">
    <property type="entry name" value="CYTC"/>
    <property type="match status" value="1"/>
</dbReference>